<accession>A0ACB1B3Q3</accession>
<dbReference type="Proteomes" id="UP001497535">
    <property type="component" value="Unassembled WGS sequence"/>
</dbReference>
<proteinExistence type="predicted"/>
<organism evidence="1 2">
    <name type="scientific">Meloidogyne enterolobii</name>
    <name type="common">Root-knot nematode worm</name>
    <name type="synonym">Meloidogyne mayaguensis</name>
    <dbReference type="NCBI Taxonomy" id="390850"/>
    <lineage>
        <taxon>Eukaryota</taxon>
        <taxon>Metazoa</taxon>
        <taxon>Ecdysozoa</taxon>
        <taxon>Nematoda</taxon>
        <taxon>Chromadorea</taxon>
        <taxon>Rhabditida</taxon>
        <taxon>Tylenchina</taxon>
        <taxon>Tylenchomorpha</taxon>
        <taxon>Tylenchoidea</taxon>
        <taxon>Meloidogynidae</taxon>
        <taxon>Meloidogyninae</taxon>
        <taxon>Meloidogyne</taxon>
    </lineage>
</organism>
<evidence type="ECO:0000313" key="2">
    <source>
        <dbReference type="Proteomes" id="UP001497535"/>
    </source>
</evidence>
<gene>
    <name evidence="1" type="ORF">MENTE1834_LOCUS46701</name>
</gene>
<evidence type="ECO:0000313" key="1">
    <source>
        <dbReference type="EMBL" id="CAK5120265.1"/>
    </source>
</evidence>
<sequence>MTHSLNKILGLTHANHGNQSVINYLPDQLNKATTSAVRHGGCLGLGLAALGTRSVKIYEHLRECL</sequence>
<keyword evidence="2" id="KW-1185">Reference proteome</keyword>
<dbReference type="EMBL" id="CAVMJV010000175">
    <property type="protein sequence ID" value="CAK5120265.1"/>
    <property type="molecule type" value="Genomic_DNA"/>
</dbReference>
<protein>
    <submittedName>
        <fullName evidence="1">Uncharacterized protein</fullName>
    </submittedName>
</protein>
<reference evidence="1" key="1">
    <citation type="submission" date="2023-11" db="EMBL/GenBank/DDBJ databases">
        <authorList>
            <person name="Poullet M."/>
        </authorList>
    </citation>
    <scope>NUCLEOTIDE SEQUENCE</scope>
    <source>
        <strain evidence="1">E1834</strain>
    </source>
</reference>
<name>A0ACB1B3Q3_MELEN</name>
<comment type="caution">
    <text evidence="1">The sequence shown here is derived from an EMBL/GenBank/DDBJ whole genome shotgun (WGS) entry which is preliminary data.</text>
</comment>